<proteinExistence type="predicted"/>
<evidence type="ECO:0000313" key="1">
    <source>
        <dbReference type="EMBL" id="CAG5036485.1"/>
    </source>
</evidence>
<gene>
    <name evidence="1" type="ORF">PAPOLLO_LOCUS20850</name>
</gene>
<comment type="caution">
    <text evidence="1">The sequence shown here is derived from an EMBL/GenBank/DDBJ whole genome shotgun (WGS) entry which is preliminary data.</text>
</comment>
<dbReference type="AlphaFoldDB" id="A0A8S3XQK4"/>
<dbReference type="EMBL" id="CAJQZP010001288">
    <property type="protein sequence ID" value="CAG5036485.1"/>
    <property type="molecule type" value="Genomic_DNA"/>
</dbReference>
<organism evidence="1 2">
    <name type="scientific">Parnassius apollo</name>
    <name type="common">Apollo butterfly</name>
    <name type="synonym">Papilio apollo</name>
    <dbReference type="NCBI Taxonomy" id="110799"/>
    <lineage>
        <taxon>Eukaryota</taxon>
        <taxon>Metazoa</taxon>
        <taxon>Ecdysozoa</taxon>
        <taxon>Arthropoda</taxon>
        <taxon>Hexapoda</taxon>
        <taxon>Insecta</taxon>
        <taxon>Pterygota</taxon>
        <taxon>Neoptera</taxon>
        <taxon>Endopterygota</taxon>
        <taxon>Lepidoptera</taxon>
        <taxon>Glossata</taxon>
        <taxon>Ditrysia</taxon>
        <taxon>Papilionoidea</taxon>
        <taxon>Papilionidae</taxon>
        <taxon>Parnassiinae</taxon>
        <taxon>Parnassini</taxon>
        <taxon>Parnassius</taxon>
        <taxon>Parnassius</taxon>
    </lineage>
</organism>
<accession>A0A8S3XQK4</accession>
<keyword evidence="2" id="KW-1185">Reference proteome</keyword>
<dbReference type="OrthoDB" id="6932549at2759"/>
<sequence>MPNSKKNCLSHCGNALVEAEYECIFMWLSLNRRAPPPSRPSATSNSHFQNLHQLQGLQEVSSLGYGFSGPSHNPLFRRLRQYGENRHRVENLTSLITFSLKENEKVVPVAKTSLPLDISNLLKAKKATLRRDARYPTPEYRLAAHRLQRKLRYRLKDFRDLERGNLMENISPSHTAYYQMARALRIDAITHTLPLSRPDGSIAFEDEEKAECFADSVAAQCSPSSQPTDPLHIKLVEDEVRRRNSPPTTSDPITVSKDEISSTIKGLKPKKAPGADGISNQALKHFPEQVIALLAVIFNACFE</sequence>
<reference evidence="1" key="1">
    <citation type="submission" date="2021-04" db="EMBL/GenBank/DDBJ databases">
        <authorList>
            <person name="Tunstrom K."/>
        </authorList>
    </citation>
    <scope>NUCLEOTIDE SEQUENCE</scope>
</reference>
<protein>
    <submittedName>
        <fullName evidence="1">(apollo) hypothetical protein</fullName>
    </submittedName>
</protein>
<dbReference type="Proteomes" id="UP000691718">
    <property type="component" value="Unassembled WGS sequence"/>
</dbReference>
<name>A0A8S3XQK4_PARAO</name>
<evidence type="ECO:0000313" key="2">
    <source>
        <dbReference type="Proteomes" id="UP000691718"/>
    </source>
</evidence>